<organism evidence="2 3">
    <name type="scientific">Streptomyces bambusae</name>
    <dbReference type="NCBI Taxonomy" id="1550616"/>
    <lineage>
        <taxon>Bacteria</taxon>
        <taxon>Bacillati</taxon>
        <taxon>Actinomycetota</taxon>
        <taxon>Actinomycetes</taxon>
        <taxon>Kitasatosporales</taxon>
        <taxon>Streptomycetaceae</taxon>
        <taxon>Streptomyces</taxon>
    </lineage>
</organism>
<evidence type="ECO:0000313" key="2">
    <source>
        <dbReference type="EMBL" id="MBW5483317.1"/>
    </source>
</evidence>
<proteinExistence type="predicted"/>
<keyword evidence="3" id="KW-1185">Reference proteome</keyword>
<evidence type="ECO:0000256" key="1">
    <source>
        <dbReference type="SAM" id="MobiDB-lite"/>
    </source>
</evidence>
<reference evidence="2 3" key="1">
    <citation type="submission" date="2019-12" db="EMBL/GenBank/DDBJ databases">
        <title>Genome sequence of Streptomyces bambusae.</title>
        <authorList>
            <person name="Bansal K."/>
            <person name="Choksket S."/>
            <person name="Korpole S."/>
            <person name="Patil P.B."/>
        </authorList>
    </citation>
    <scope>NUCLEOTIDE SEQUENCE [LARGE SCALE GENOMIC DNA]</scope>
    <source>
        <strain evidence="2 3">SK60</strain>
    </source>
</reference>
<protein>
    <recommendedName>
        <fullName evidence="4">Poly(3-hydroxyalkanoate) polymerase subunit PhaE</fullName>
    </recommendedName>
</protein>
<dbReference type="Proteomes" id="UP000812013">
    <property type="component" value="Unassembled WGS sequence"/>
</dbReference>
<comment type="caution">
    <text evidence="2">The sequence shown here is derived from an EMBL/GenBank/DDBJ whole genome shotgun (WGS) entry which is preliminary data.</text>
</comment>
<evidence type="ECO:0000313" key="3">
    <source>
        <dbReference type="Proteomes" id="UP000812013"/>
    </source>
</evidence>
<feature type="region of interest" description="Disordered" evidence="1">
    <location>
        <begin position="156"/>
        <end position="199"/>
    </location>
</feature>
<dbReference type="EMBL" id="WTFF01000099">
    <property type="protein sequence ID" value="MBW5483317.1"/>
    <property type="molecule type" value="Genomic_DNA"/>
</dbReference>
<dbReference type="RefSeq" id="WP_219667780.1">
    <property type="nucleotide sequence ID" value="NZ_WTFF01000099.1"/>
</dbReference>
<evidence type="ECO:0008006" key="4">
    <source>
        <dbReference type="Google" id="ProtNLM"/>
    </source>
</evidence>
<name>A0ABS6Z6E6_9ACTN</name>
<sequence length="199" mass="21458">MNHGFWGHGGAYQTWADHLRDWAENGAAATAGAAAALPVLRPQDYAPDTWVRIADLLVSAIDRRLRAWAQALTTAMEEAGDEFGTGRALVQSRTGLQAVRDLAGHPSLPEELRQQLGELVTRQVEDFQRQLEEQLDLLARGGTDPRFVEARRRTLRENPLAAPPPGPGPAAAGGTAGGHTSGGWSYDPAAPARRRIITD</sequence>
<gene>
    <name evidence="2" type="ORF">GPJ59_15825</name>
</gene>
<accession>A0ABS6Z6E6</accession>